<organism evidence="1 2">
    <name type="scientific">Branchiostoma belcheri</name>
    <name type="common">Amphioxus</name>
    <dbReference type="NCBI Taxonomy" id="7741"/>
    <lineage>
        <taxon>Eukaryota</taxon>
        <taxon>Metazoa</taxon>
        <taxon>Chordata</taxon>
        <taxon>Cephalochordata</taxon>
        <taxon>Leptocardii</taxon>
        <taxon>Amphioxiformes</taxon>
        <taxon>Branchiostomatidae</taxon>
        <taxon>Branchiostoma</taxon>
    </lineage>
</organism>
<reference evidence="2" key="1">
    <citation type="submission" date="2025-08" db="UniProtKB">
        <authorList>
            <consortium name="RefSeq"/>
        </authorList>
    </citation>
    <scope>IDENTIFICATION</scope>
    <source>
        <tissue evidence="2">Gonad</tissue>
    </source>
</reference>
<dbReference type="GeneID" id="109464208"/>
<dbReference type="Proteomes" id="UP000515135">
    <property type="component" value="Unplaced"/>
</dbReference>
<dbReference type="RefSeq" id="XP_019616701.1">
    <property type="nucleotide sequence ID" value="XM_019761142.1"/>
</dbReference>
<evidence type="ECO:0000313" key="2">
    <source>
        <dbReference type="RefSeq" id="XP_019616701.1"/>
    </source>
</evidence>
<dbReference type="KEGG" id="bbel:109464208"/>
<protein>
    <submittedName>
        <fullName evidence="2">Uncharacterized protein LOC109464208</fullName>
    </submittedName>
</protein>
<sequence length="499" mass="52744">MGWDPPHAEMFMDGSVTALGIHANTTISMDAYGTYFDIEGSFLNLFSASLDIEANYGSLNDTEFSVTGTFNSDLSSALEDKVGALLDNVVKEAKAALGDAGSVMMNAHQACDDAMAVFNMAQIDVAKVAVEATRNTLTVTEAVNAAAQQEVDNSKWTLEAARAILEASQVAVHESCDIGVAAAEATLNATLEANSFGLEVSQKVEEDIFVKEAKKALDNAHNDVSIAEQACADAARSFNFALADVNTAQDEYDNAVANWEDLRHPLETEQANVDNAVAALNEKLQNCESRDCSFFDVVCVAEQAVCTAGAEVLKTAVQAAETALNAAQLAFNDAQALVDNSLQALNSANDVWDETKDLVHDKCDVDLANAQEAVVAAQEMSEKATLRAQGGMFDIPDMDIGVPLLSIQDIAFNTSVAQAETGIFDGVMTASFFGGDTTTMGIPINVFSIDGMASSIIDNMADFPGGILPELQQLLTGPVEDSYTVSADCSVNLALSVMT</sequence>
<gene>
    <name evidence="2" type="primary">LOC109464208</name>
</gene>
<name>A0A6P4YI89_BRABE</name>
<proteinExistence type="predicted"/>
<dbReference type="AlphaFoldDB" id="A0A6P4YI89"/>
<accession>A0A6P4YI89</accession>
<keyword evidence="1" id="KW-1185">Reference proteome</keyword>
<evidence type="ECO:0000313" key="1">
    <source>
        <dbReference type="Proteomes" id="UP000515135"/>
    </source>
</evidence>